<feature type="transmembrane region" description="Helical" evidence="1">
    <location>
        <begin position="22"/>
        <end position="43"/>
    </location>
</feature>
<evidence type="ECO:0000256" key="1">
    <source>
        <dbReference type="SAM" id="Phobius"/>
    </source>
</evidence>
<dbReference type="Proteomes" id="UP000268014">
    <property type="component" value="Unassembled WGS sequence"/>
</dbReference>
<feature type="transmembrane region" description="Helical" evidence="1">
    <location>
        <begin position="49"/>
        <end position="68"/>
    </location>
</feature>
<protein>
    <submittedName>
        <fullName evidence="4">EamA domain-containing protein</fullName>
    </submittedName>
</protein>
<dbReference type="STRING" id="6290.A0A158QRV3"/>
<dbReference type="EMBL" id="UZAF01020459">
    <property type="protein sequence ID" value="VDO70119.1"/>
    <property type="molecule type" value="Genomic_DNA"/>
</dbReference>
<keyword evidence="1" id="KW-0812">Transmembrane</keyword>
<name>A0A158QRV3_HAEPC</name>
<evidence type="ECO:0000313" key="3">
    <source>
        <dbReference type="Proteomes" id="UP000268014"/>
    </source>
</evidence>
<feature type="transmembrane region" description="Helical" evidence="1">
    <location>
        <begin position="305"/>
        <end position="324"/>
    </location>
</feature>
<keyword evidence="1" id="KW-1133">Transmembrane helix</keyword>
<feature type="transmembrane region" description="Helical" evidence="1">
    <location>
        <begin position="228"/>
        <end position="253"/>
    </location>
</feature>
<dbReference type="AlphaFoldDB" id="A0A158QRV3"/>
<organism evidence="4">
    <name type="scientific">Haemonchus placei</name>
    <name type="common">Barber's pole worm</name>
    <dbReference type="NCBI Taxonomy" id="6290"/>
    <lineage>
        <taxon>Eukaryota</taxon>
        <taxon>Metazoa</taxon>
        <taxon>Ecdysozoa</taxon>
        <taxon>Nematoda</taxon>
        <taxon>Chromadorea</taxon>
        <taxon>Rhabditida</taxon>
        <taxon>Rhabditina</taxon>
        <taxon>Rhabditomorpha</taxon>
        <taxon>Strongyloidea</taxon>
        <taxon>Trichostrongylidae</taxon>
        <taxon>Haemonchus</taxon>
    </lineage>
</organism>
<feature type="transmembrane region" description="Helical" evidence="1">
    <location>
        <begin position="88"/>
        <end position="106"/>
    </location>
</feature>
<dbReference type="OrthoDB" id="78669at2759"/>
<proteinExistence type="predicted"/>
<dbReference type="OMA" id="TITKHQX"/>
<feature type="transmembrane region" description="Helical" evidence="1">
    <location>
        <begin position="273"/>
        <end position="293"/>
    </location>
</feature>
<feature type="transmembrane region" description="Helical" evidence="1">
    <location>
        <begin position="145"/>
        <end position="162"/>
    </location>
</feature>
<keyword evidence="3" id="KW-1185">Reference proteome</keyword>
<accession>A0A158QRV3</accession>
<evidence type="ECO:0000313" key="4">
    <source>
        <dbReference type="WBParaSite" id="HPLM_0001829201-mRNA-1"/>
    </source>
</evidence>
<gene>
    <name evidence="2" type="ORF">HPLM_LOCUS18284</name>
</gene>
<feature type="transmembrane region" description="Helical" evidence="1">
    <location>
        <begin position="182"/>
        <end position="207"/>
    </location>
</feature>
<reference evidence="2 3" key="2">
    <citation type="submission" date="2018-11" db="EMBL/GenBank/DDBJ databases">
        <authorList>
            <consortium name="Pathogen Informatics"/>
        </authorList>
    </citation>
    <scope>NUCLEOTIDE SEQUENCE [LARGE SCALE GENOMIC DNA]</scope>
    <source>
        <strain evidence="2 3">MHpl1</strain>
    </source>
</reference>
<feature type="transmembrane region" description="Helical" evidence="1">
    <location>
        <begin position="112"/>
        <end position="133"/>
    </location>
</feature>
<evidence type="ECO:0000313" key="2">
    <source>
        <dbReference type="EMBL" id="VDO70119.1"/>
    </source>
</evidence>
<dbReference type="WBParaSite" id="HPLM_0001829201-mRNA-1">
    <property type="protein sequence ID" value="HPLM_0001829201-mRNA-1"/>
    <property type="gene ID" value="HPLM_0001829201"/>
</dbReference>
<sequence length="331" mass="36542">MLAHDFLKKDDRTFKPTSSSRSAWYFCVLVLTKILRCIGIFFLDILVKGVHVVSLLWLVKICASALLLPIQKPLSHGHTLRRPTFVRIAKLAIVNCLIEVLWFYGITFCGPLRSVLVFELSPSVLLVAMASIFKGNSSTAKSRGLFFLVIGYLSLLLLDRDHSIEDPHDVTHGHHSGLNHLFYHLIATFGVSDHQGGVAILFLALVLRIGYDNSFRHLAVEIGGPKRLYSLSVIASLTHFIILLFIATVFVMVLDFYAESVCFQHVADPVMAAARWSPVTMFSCALGLAWVWYAGQGLEDHHVTSGVTITVVAFVLASVSLTSASGPKHRG</sequence>
<reference evidence="4" key="1">
    <citation type="submission" date="2016-04" db="UniProtKB">
        <authorList>
            <consortium name="WormBaseParasite"/>
        </authorList>
    </citation>
    <scope>IDENTIFICATION</scope>
</reference>
<keyword evidence="1" id="KW-0472">Membrane</keyword>